<evidence type="ECO:0000313" key="8">
    <source>
        <dbReference type="EMBL" id="ACN21633.1"/>
    </source>
</evidence>
<dbReference type="FunFam" id="4.10.280.10:FF:000004">
    <property type="entry name" value="Basic helix-loop-helix transcription factor"/>
    <property type="match status" value="1"/>
</dbReference>
<dbReference type="CDD" id="cd11445">
    <property type="entry name" value="bHLH_AtPIF_like"/>
    <property type="match status" value="1"/>
</dbReference>
<organism evidence="8">
    <name type="scientific">Lotus japonicus</name>
    <name type="common">Lotus corniculatus var. japonicus</name>
    <dbReference type="NCBI Taxonomy" id="34305"/>
    <lineage>
        <taxon>Eukaryota</taxon>
        <taxon>Viridiplantae</taxon>
        <taxon>Streptophyta</taxon>
        <taxon>Embryophyta</taxon>
        <taxon>Tracheophyta</taxon>
        <taxon>Spermatophyta</taxon>
        <taxon>Magnoliopsida</taxon>
        <taxon>eudicotyledons</taxon>
        <taxon>Gunneridae</taxon>
        <taxon>Pentapetalae</taxon>
        <taxon>rosids</taxon>
        <taxon>fabids</taxon>
        <taxon>Fabales</taxon>
        <taxon>Fabaceae</taxon>
        <taxon>Papilionoideae</taxon>
        <taxon>50 kb inversion clade</taxon>
        <taxon>NPAAA clade</taxon>
        <taxon>Hologalegina</taxon>
        <taxon>robinioid clade</taxon>
        <taxon>Loteae</taxon>
        <taxon>Lotus</taxon>
    </lineage>
</organism>
<dbReference type="InterPro" id="IPR031066">
    <property type="entry name" value="bHLH_ALC-like_plant"/>
</dbReference>
<keyword evidence="2" id="KW-0805">Transcription regulation</keyword>
<keyword evidence="4" id="KW-0804">Transcription</keyword>
<proteinExistence type="predicted"/>
<dbReference type="GO" id="GO:0005634">
    <property type="term" value="C:nucleus"/>
    <property type="evidence" value="ECO:0007669"/>
    <property type="project" value="UniProtKB-SubCell"/>
</dbReference>
<evidence type="ECO:0000256" key="5">
    <source>
        <dbReference type="ARBA" id="ARBA00023242"/>
    </source>
</evidence>
<name>C0JP14_LOTJA</name>
<evidence type="ECO:0000256" key="4">
    <source>
        <dbReference type="ARBA" id="ARBA00023163"/>
    </source>
</evidence>
<sequence length="165" mass="18346">MPPSSNSPLHSTAGAFLSAPPHPLLAANVSSSSLGISENEADEYDCESEEGIEALGEEVRTKSVPSSRSSSKRTRAAEVLNLSGKRRRSRINENMKALQNLIPNSNKTDKAFMLDEAIDYLKQLQLQVQMLSLRNGLSLHPICLKFLYKFDGKYLKDVLERNIRI</sequence>
<accession>C0JP14</accession>
<dbReference type="SUPFAM" id="SSF47459">
    <property type="entry name" value="HLH, helix-loop-helix DNA-binding domain"/>
    <property type="match status" value="1"/>
</dbReference>
<feature type="domain" description="BHLH" evidence="7">
    <location>
        <begin position="75"/>
        <end position="124"/>
    </location>
</feature>
<keyword evidence="5" id="KW-0539">Nucleus</keyword>
<feature type="region of interest" description="Disordered" evidence="6">
    <location>
        <begin position="1"/>
        <end position="22"/>
    </location>
</feature>
<evidence type="ECO:0000256" key="2">
    <source>
        <dbReference type="ARBA" id="ARBA00023015"/>
    </source>
</evidence>
<dbReference type="InterPro" id="IPR011598">
    <property type="entry name" value="bHLH_dom"/>
</dbReference>
<feature type="region of interest" description="Disordered" evidence="6">
    <location>
        <begin position="36"/>
        <end position="77"/>
    </location>
</feature>
<dbReference type="AlphaFoldDB" id="C0JP14"/>
<feature type="compositionally biased region" description="Polar residues" evidence="6">
    <location>
        <begin position="1"/>
        <end position="10"/>
    </location>
</feature>
<comment type="subcellular location">
    <subcellularLocation>
        <location evidence="1">Nucleus</location>
    </subcellularLocation>
</comment>
<dbReference type="PANTHER" id="PTHR45855">
    <property type="entry name" value="TRANSCRIPTION FACTOR PIF1-RELATED"/>
    <property type="match status" value="1"/>
</dbReference>
<dbReference type="PROSITE" id="PS50888">
    <property type="entry name" value="BHLH"/>
    <property type="match status" value="1"/>
</dbReference>
<dbReference type="SMART" id="SM00353">
    <property type="entry name" value="HLH"/>
    <property type="match status" value="1"/>
</dbReference>
<dbReference type="PANTHER" id="PTHR45855:SF73">
    <property type="entry name" value="TRANSCRIPTION FACTOR SPATULA"/>
    <property type="match status" value="1"/>
</dbReference>
<evidence type="ECO:0000256" key="3">
    <source>
        <dbReference type="ARBA" id="ARBA00023125"/>
    </source>
</evidence>
<dbReference type="InterPro" id="IPR036638">
    <property type="entry name" value="HLH_DNA-bd_sf"/>
</dbReference>
<dbReference type="InterPro" id="IPR047265">
    <property type="entry name" value="PIF1-like_bHLH"/>
</dbReference>
<protein>
    <submittedName>
        <fullName evidence="8">Putative basic helix-loop-helix protein BHLH9</fullName>
    </submittedName>
</protein>
<evidence type="ECO:0000256" key="1">
    <source>
        <dbReference type="ARBA" id="ARBA00004123"/>
    </source>
</evidence>
<dbReference type="GO" id="GO:0046983">
    <property type="term" value="F:protein dimerization activity"/>
    <property type="evidence" value="ECO:0007669"/>
    <property type="project" value="InterPro"/>
</dbReference>
<dbReference type="Gene3D" id="4.10.280.10">
    <property type="entry name" value="Helix-loop-helix DNA-binding domain"/>
    <property type="match status" value="1"/>
</dbReference>
<evidence type="ECO:0000256" key="6">
    <source>
        <dbReference type="SAM" id="MobiDB-lite"/>
    </source>
</evidence>
<dbReference type="EMBL" id="FJ379749">
    <property type="protein sequence ID" value="ACN21633.1"/>
    <property type="molecule type" value="Genomic_DNA"/>
</dbReference>
<dbReference type="Pfam" id="PF00010">
    <property type="entry name" value="HLH"/>
    <property type="match status" value="1"/>
</dbReference>
<evidence type="ECO:0000259" key="7">
    <source>
        <dbReference type="PROSITE" id="PS50888"/>
    </source>
</evidence>
<reference evidence="8" key="1">
    <citation type="submission" date="2008-10" db="EMBL/GenBank/DDBJ databases">
        <title>Conservation of Lotus and Arabidopsis basic helix-loop-helix proteins reveals new players in root hair development.</title>
        <authorList>
            <person name="Karas B."/>
            <person name="Amyot L."/>
            <person name="Johansen C."/>
            <person name="Sato S."/>
            <person name="Tabata S."/>
            <person name="Kawaguchi M."/>
            <person name="Szczyglowski K."/>
        </authorList>
    </citation>
    <scope>NUCLEOTIDE SEQUENCE</scope>
</reference>
<dbReference type="GO" id="GO:0003677">
    <property type="term" value="F:DNA binding"/>
    <property type="evidence" value="ECO:0007669"/>
    <property type="project" value="UniProtKB-KW"/>
</dbReference>
<keyword evidence="3" id="KW-0238">DNA-binding</keyword>
<feature type="compositionally biased region" description="Acidic residues" evidence="6">
    <location>
        <begin position="39"/>
        <end position="56"/>
    </location>
</feature>